<proteinExistence type="predicted"/>
<organism evidence="2 3">
    <name type="scientific">Vigna mungo</name>
    <name type="common">Black gram</name>
    <name type="synonym">Phaseolus mungo</name>
    <dbReference type="NCBI Taxonomy" id="3915"/>
    <lineage>
        <taxon>Eukaryota</taxon>
        <taxon>Viridiplantae</taxon>
        <taxon>Streptophyta</taxon>
        <taxon>Embryophyta</taxon>
        <taxon>Tracheophyta</taxon>
        <taxon>Spermatophyta</taxon>
        <taxon>Magnoliopsida</taxon>
        <taxon>eudicotyledons</taxon>
        <taxon>Gunneridae</taxon>
        <taxon>Pentapetalae</taxon>
        <taxon>rosids</taxon>
        <taxon>fabids</taxon>
        <taxon>Fabales</taxon>
        <taxon>Fabaceae</taxon>
        <taxon>Papilionoideae</taxon>
        <taxon>50 kb inversion clade</taxon>
        <taxon>NPAAA clade</taxon>
        <taxon>indigoferoid/millettioid clade</taxon>
        <taxon>Phaseoleae</taxon>
        <taxon>Vigna</taxon>
    </lineage>
</organism>
<evidence type="ECO:0000313" key="2">
    <source>
        <dbReference type="EMBL" id="WVZ17834.1"/>
    </source>
</evidence>
<dbReference type="Proteomes" id="UP001374535">
    <property type="component" value="Chromosome 3"/>
</dbReference>
<dbReference type="AlphaFoldDB" id="A0AAQ3NXD4"/>
<protein>
    <submittedName>
        <fullName evidence="2">Uncharacterized protein</fullName>
    </submittedName>
</protein>
<evidence type="ECO:0000313" key="3">
    <source>
        <dbReference type="Proteomes" id="UP001374535"/>
    </source>
</evidence>
<dbReference type="EMBL" id="CP144698">
    <property type="protein sequence ID" value="WVZ17834.1"/>
    <property type="molecule type" value="Genomic_DNA"/>
</dbReference>
<keyword evidence="3" id="KW-1185">Reference proteome</keyword>
<evidence type="ECO:0000256" key="1">
    <source>
        <dbReference type="SAM" id="Phobius"/>
    </source>
</evidence>
<name>A0AAQ3NXD4_VIGMU</name>
<keyword evidence="1" id="KW-0812">Transmembrane</keyword>
<keyword evidence="1" id="KW-1133">Transmembrane helix</keyword>
<accession>A0AAQ3NXD4</accession>
<gene>
    <name evidence="2" type="ORF">V8G54_010816</name>
</gene>
<keyword evidence="1" id="KW-0472">Membrane</keyword>
<reference evidence="2 3" key="1">
    <citation type="journal article" date="2023" name="Life. Sci Alliance">
        <title>Evolutionary insights into 3D genome organization and epigenetic landscape of Vigna mungo.</title>
        <authorList>
            <person name="Junaid A."/>
            <person name="Singh B."/>
            <person name="Bhatia S."/>
        </authorList>
    </citation>
    <scope>NUCLEOTIDE SEQUENCE [LARGE SCALE GENOMIC DNA]</scope>
    <source>
        <strain evidence="2">Urdbean</strain>
    </source>
</reference>
<sequence length="184" mass="21189">MTSSIKTLEVIAKVLFYAVLGAVFIIILAIPTLIIVHLNYEDSKINERNNFSVSNATVFNFSYNTTTTTFTYNLSLFVTIPEKFESLKYFKSTVSYLNHRFASKRNETLVQGFTGLRMRFSGEYFVAFTKEQLLTLNKNHMAGLYNITIRIWQSETYSCLSFGLCNIQVPLQSRVFCDWTDDVD</sequence>
<feature type="transmembrane region" description="Helical" evidence="1">
    <location>
        <begin position="14"/>
        <end position="38"/>
    </location>
</feature>